<keyword evidence="14" id="KW-0808">Transferase</keyword>
<dbReference type="SUPFAM" id="SSF89562">
    <property type="entry name" value="RraA-like"/>
    <property type="match status" value="1"/>
</dbReference>
<organism evidence="14 15">
    <name type="scientific">Geosporobacter ferrireducens</name>
    <dbReference type="NCBI Taxonomy" id="1424294"/>
    <lineage>
        <taxon>Bacteria</taxon>
        <taxon>Bacillati</taxon>
        <taxon>Bacillota</taxon>
        <taxon>Clostridia</taxon>
        <taxon>Peptostreptococcales</taxon>
        <taxon>Thermotaleaceae</taxon>
        <taxon>Geosporobacter</taxon>
    </lineage>
</organism>
<evidence type="ECO:0000256" key="9">
    <source>
        <dbReference type="ARBA" id="ARBA00029596"/>
    </source>
</evidence>
<dbReference type="EC" id="4.1.3.17" evidence="5"/>
<dbReference type="KEGG" id="gfe:Gferi_18185"/>
<keyword evidence="15" id="KW-1185">Reference proteome</keyword>
<accession>A0A1D8GK79</accession>
<dbReference type="RefSeq" id="WP_069979003.1">
    <property type="nucleotide sequence ID" value="NZ_CP017269.1"/>
</dbReference>
<evidence type="ECO:0000256" key="4">
    <source>
        <dbReference type="ARBA" id="ARBA00011233"/>
    </source>
</evidence>
<dbReference type="GO" id="GO:0016740">
    <property type="term" value="F:transferase activity"/>
    <property type="evidence" value="ECO:0007669"/>
    <property type="project" value="UniProtKB-KW"/>
</dbReference>
<evidence type="ECO:0000256" key="3">
    <source>
        <dbReference type="ARBA" id="ARBA00008621"/>
    </source>
</evidence>
<dbReference type="Gene3D" id="3.50.30.40">
    <property type="entry name" value="Ribonuclease E inhibitor RraA/RraA-like"/>
    <property type="match status" value="1"/>
</dbReference>
<evidence type="ECO:0000256" key="6">
    <source>
        <dbReference type="ARBA" id="ARBA00012947"/>
    </source>
</evidence>
<dbReference type="CDD" id="cd16841">
    <property type="entry name" value="RraA_family"/>
    <property type="match status" value="1"/>
</dbReference>
<dbReference type="Proteomes" id="UP000095743">
    <property type="component" value="Chromosome"/>
</dbReference>
<comment type="cofactor">
    <cofactor evidence="2">
        <name>a divalent metal cation</name>
        <dbReference type="ChEBI" id="CHEBI:60240"/>
    </cofactor>
</comment>
<evidence type="ECO:0000256" key="1">
    <source>
        <dbReference type="ARBA" id="ARBA00001342"/>
    </source>
</evidence>
<comment type="cofactor">
    <cofactor evidence="13">
        <name>Mg(2+)</name>
        <dbReference type="ChEBI" id="CHEBI:18420"/>
    </cofactor>
</comment>
<dbReference type="STRING" id="1424294.Gferi_18185"/>
<comment type="catalytic activity">
    <reaction evidence="12">
        <text>oxaloacetate + H(+) = pyruvate + CO2</text>
        <dbReference type="Rhea" id="RHEA:15641"/>
        <dbReference type="ChEBI" id="CHEBI:15361"/>
        <dbReference type="ChEBI" id="CHEBI:15378"/>
        <dbReference type="ChEBI" id="CHEBI:16452"/>
        <dbReference type="ChEBI" id="CHEBI:16526"/>
        <dbReference type="EC" id="4.1.1.112"/>
    </reaction>
</comment>
<evidence type="ECO:0000256" key="5">
    <source>
        <dbReference type="ARBA" id="ARBA00012213"/>
    </source>
</evidence>
<feature type="binding site" evidence="13">
    <location>
        <position position="128"/>
    </location>
    <ligand>
        <name>Mg(2+)</name>
        <dbReference type="ChEBI" id="CHEBI:18420"/>
    </ligand>
</feature>
<reference evidence="14 15" key="1">
    <citation type="submission" date="2016-09" db="EMBL/GenBank/DDBJ databases">
        <title>Genomic analysis reveals versatility of anaerobic energy metabolism of Geosporobacter ferrireducens IRF9 of phylum Firmicutes.</title>
        <authorList>
            <person name="Kim S.-J."/>
        </authorList>
    </citation>
    <scope>NUCLEOTIDE SEQUENCE [LARGE SCALE GENOMIC DNA]</scope>
    <source>
        <strain evidence="14 15">IRF9</strain>
    </source>
</reference>
<sequence length="235" mass="26329">MKRLNKEQLNVLKEFDTPTVCNALEGFRIRSNTVGFCHPGMVLRTSDTKPMVGYAVTAKISGWGKPTEEQKEMMFSYFRDVRDVEEPTVAVIQDIDERPIGSFWGEVQATTFKALGAVGTLTQGGIRDLNEVDALGFYFFSTEMMVARAESHLVERNTPVEICGLTIHPGDLIHADHHGATVIPAAVAPRLAEACRRVAKAELFVLEPCLKAIERGEKPTVDQLRQWREQMVRLR</sequence>
<comment type="subunit">
    <text evidence="4">Homotrimer.</text>
</comment>
<evidence type="ECO:0000313" key="15">
    <source>
        <dbReference type="Proteomes" id="UP000095743"/>
    </source>
</evidence>
<evidence type="ECO:0000256" key="10">
    <source>
        <dbReference type="ARBA" id="ARBA00030169"/>
    </source>
</evidence>
<name>A0A1D8GK79_9FIRM</name>
<evidence type="ECO:0000256" key="2">
    <source>
        <dbReference type="ARBA" id="ARBA00001968"/>
    </source>
</evidence>
<keyword evidence="13" id="KW-0479">Metal-binding</keyword>
<evidence type="ECO:0000256" key="8">
    <source>
        <dbReference type="ARBA" id="ARBA00025046"/>
    </source>
</evidence>
<dbReference type="GO" id="GO:0047443">
    <property type="term" value="F:4-hydroxy-4-methyl-2-oxoglutarate aldolase activity"/>
    <property type="evidence" value="ECO:0007669"/>
    <property type="project" value="UniProtKB-EC"/>
</dbReference>
<proteinExistence type="inferred from homology"/>
<comment type="catalytic activity">
    <reaction evidence="1">
        <text>4-hydroxy-4-methyl-2-oxoglutarate = 2 pyruvate</text>
        <dbReference type="Rhea" id="RHEA:22748"/>
        <dbReference type="ChEBI" id="CHEBI:15361"/>
        <dbReference type="ChEBI" id="CHEBI:58276"/>
        <dbReference type="EC" id="4.1.3.17"/>
    </reaction>
</comment>
<dbReference type="InterPro" id="IPR005493">
    <property type="entry name" value="RraA/RraA-like"/>
</dbReference>
<dbReference type="AlphaFoldDB" id="A0A1D8GK79"/>
<dbReference type="EMBL" id="CP017269">
    <property type="protein sequence ID" value="AOT71314.1"/>
    <property type="molecule type" value="Genomic_DNA"/>
</dbReference>
<protein>
    <recommendedName>
        <fullName evidence="7">Putative 4-hydroxy-4-methyl-2-oxoglutarate aldolase</fullName>
        <ecNumber evidence="6">4.1.1.112</ecNumber>
        <ecNumber evidence="5">4.1.3.17</ecNumber>
    </recommendedName>
    <alternativeName>
        <fullName evidence="11">Oxaloacetate decarboxylase</fullName>
    </alternativeName>
    <alternativeName>
        <fullName evidence="9">Regulator of ribonuclease activity homolog</fullName>
    </alternativeName>
    <alternativeName>
        <fullName evidence="10">RraA-like protein</fullName>
    </alternativeName>
</protein>
<dbReference type="OrthoDB" id="9784786at2"/>
<dbReference type="InterPro" id="IPR036704">
    <property type="entry name" value="RraA/RraA-like_sf"/>
</dbReference>
<evidence type="ECO:0000256" key="11">
    <source>
        <dbReference type="ARBA" id="ARBA00032305"/>
    </source>
</evidence>
<feature type="binding site" evidence="13">
    <location>
        <position position="127"/>
    </location>
    <ligand>
        <name>substrate</name>
    </ligand>
</feature>
<dbReference type="PANTHER" id="PTHR33254">
    <property type="entry name" value="4-HYDROXY-4-METHYL-2-OXOGLUTARATE ALDOLASE 3-RELATED"/>
    <property type="match status" value="1"/>
</dbReference>
<dbReference type="PANTHER" id="PTHR33254:SF4">
    <property type="entry name" value="4-HYDROXY-4-METHYL-2-OXOGLUTARATE ALDOLASE 3-RELATED"/>
    <property type="match status" value="1"/>
</dbReference>
<gene>
    <name evidence="14" type="ORF">Gferi_18185</name>
</gene>
<evidence type="ECO:0000256" key="12">
    <source>
        <dbReference type="ARBA" id="ARBA00047973"/>
    </source>
</evidence>
<comment type="similarity">
    <text evidence="3">Belongs to the class II aldolase/RraA-like family.</text>
</comment>
<dbReference type="GO" id="GO:0008948">
    <property type="term" value="F:oxaloacetate decarboxylase activity"/>
    <property type="evidence" value="ECO:0007669"/>
    <property type="project" value="UniProtKB-EC"/>
</dbReference>
<evidence type="ECO:0000313" key="14">
    <source>
        <dbReference type="EMBL" id="AOT71314.1"/>
    </source>
</evidence>
<evidence type="ECO:0000256" key="7">
    <source>
        <dbReference type="ARBA" id="ARBA00016549"/>
    </source>
</evidence>
<dbReference type="Pfam" id="PF03737">
    <property type="entry name" value="RraA-like"/>
    <property type="match status" value="1"/>
</dbReference>
<comment type="function">
    <text evidence="8">Catalyzes the aldol cleavage of 4-hydroxy-4-methyl-2-oxoglutarate (HMG) into 2 molecules of pyruvate. Also contains a secondary oxaloacetate (OAA) decarboxylase activity due to the common pyruvate enolate transition state formed following C-C bond cleavage in the retro-aldol and decarboxylation reactions.</text>
</comment>
<evidence type="ECO:0000256" key="13">
    <source>
        <dbReference type="PIRSR" id="PIRSR605493-1"/>
    </source>
</evidence>
<dbReference type="GO" id="GO:0046872">
    <property type="term" value="F:metal ion binding"/>
    <property type="evidence" value="ECO:0007669"/>
    <property type="project" value="UniProtKB-KW"/>
</dbReference>
<keyword evidence="13" id="KW-0460">Magnesium</keyword>
<dbReference type="EC" id="4.1.1.112" evidence="6"/>